<proteinExistence type="predicted"/>
<evidence type="ECO:0000256" key="1">
    <source>
        <dbReference type="ARBA" id="ARBA00022475"/>
    </source>
</evidence>
<keyword evidence="6 8" id="KW-1133">Transmembrane helix</keyword>
<dbReference type="GO" id="GO:0009372">
    <property type="term" value="P:quorum sensing"/>
    <property type="evidence" value="ECO:0007669"/>
    <property type="project" value="UniProtKB-KW"/>
</dbReference>
<feature type="transmembrane region" description="Helical" evidence="8">
    <location>
        <begin position="83"/>
        <end position="104"/>
    </location>
</feature>
<evidence type="ECO:0000256" key="3">
    <source>
        <dbReference type="ARBA" id="ARBA00022670"/>
    </source>
</evidence>
<reference evidence="9" key="1">
    <citation type="submission" date="2019-11" db="EMBL/GenBank/DDBJ databases">
        <authorList>
            <person name="Feng L."/>
        </authorList>
    </citation>
    <scope>NUCLEOTIDE SEQUENCE</scope>
    <source>
        <strain evidence="9">ChathewayiLFYP18</strain>
    </source>
</reference>
<dbReference type="GO" id="GO:0016020">
    <property type="term" value="C:membrane"/>
    <property type="evidence" value="ECO:0007669"/>
    <property type="project" value="InterPro"/>
</dbReference>
<name>A0A6N3I4V6_9FIRM</name>
<gene>
    <name evidence="9" type="primary">agrB</name>
    <name evidence="9" type="ORF">CHLFYP18_04547</name>
</gene>
<accession>A0A6N3I4V6</accession>
<dbReference type="AlphaFoldDB" id="A0A6N3I4V6"/>
<sequence length="193" mass="22020">MLKQVAEKSTSILLNRGLIQLDKQKIYVYGFELFCSTVLCILSILFLGLVFGTLPLTVVFILFFIPIRIVAGGYHAKSYTCCFVLTNSIAILSVTISKVIWFFRVEWVEYILWALLIIALVYIWRHAPAISKKYPQKMDRIIKNRKYVHIVIGIEMGILLIKRLYSNSCGFYTAAITTYVVTIMIAFAEKGGD</sequence>
<dbReference type="InterPro" id="IPR006741">
    <property type="entry name" value="AgrB"/>
</dbReference>
<dbReference type="GO" id="GO:0008233">
    <property type="term" value="F:peptidase activity"/>
    <property type="evidence" value="ECO:0007669"/>
    <property type="project" value="UniProtKB-KW"/>
</dbReference>
<protein>
    <submittedName>
        <fullName evidence="9">Accessory gene regulator protein B</fullName>
    </submittedName>
</protein>
<feature type="transmembrane region" description="Helical" evidence="8">
    <location>
        <begin position="26"/>
        <end position="47"/>
    </location>
</feature>
<evidence type="ECO:0000256" key="2">
    <source>
        <dbReference type="ARBA" id="ARBA00022654"/>
    </source>
</evidence>
<evidence type="ECO:0000256" key="7">
    <source>
        <dbReference type="ARBA" id="ARBA00023136"/>
    </source>
</evidence>
<evidence type="ECO:0000256" key="6">
    <source>
        <dbReference type="ARBA" id="ARBA00022989"/>
    </source>
</evidence>
<feature type="transmembrane region" description="Helical" evidence="8">
    <location>
        <begin position="110"/>
        <end position="127"/>
    </location>
</feature>
<feature type="transmembrane region" description="Helical" evidence="8">
    <location>
        <begin position="53"/>
        <end position="71"/>
    </location>
</feature>
<dbReference type="GO" id="GO:0006508">
    <property type="term" value="P:proteolysis"/>
    <property type="evidence" value="ECO:0007669"/>
    <property type="project" value="UniProtKB-KW"/>
</dbReference>
<evidence type="ECO:0000313" key="9">
    <source>
        <dbReference type="EMBL" id="VYU83768.1"/>
    </source>
</evidence>
<keyword evidence="3" id="KW-0645">Protease</keyword>
<evidence type="ECO:0000256" key="8">
    <source>
        <dbReference type="SAM" id="Phobius"/>
    </source>
</evidence>
<evidence type="ECO:0000256" key="5">
    <source>
        <dbReference type="ARBA" id="ARBA00022801"/>
    </source>
</evidence>
<organism evidence="9">
    <name type="scientific">Hungatella hathewayi</name>
    <dbReference type="NCBI Taxonomy" id="154046"/>
    <lineage>
        <taxon>Bacteria</taxon>
        <taxon>Bacillati</taxon>
        <taxon>Bacillota</taxon>
        <taxon>Clostridia</taxon>
        <taxon>Lachnospirales</taxon>
        <taxon>Lachnospiraceae</taxon>
        <taxon>Hungatella</taxon>
    </lineage>
</organism>
<dbReference type="RefSeq" id="WP_156834669.1">
    <property type="nucleotide sequence ID" value="NZ_CACRUH010000101.1"/>
</dbReference>
<keyword evidence="1" id="KW-1003">Cell membrane</keyword>
<keyword evidence="7 8" id="KW-0472">Membrane</keyword>
<evidence type="ECO:0000256" key="4">
    <source>
        <dbReference type="ARBA" id="ARBA00022692"/>
    </source>
</evidence>
<feature type="transmembrane region" description="Helical" evidence="8">
    <location>
        <begin position="171"/>
        <end position="188"/>
    </location>
</feature>
<keyword evidence="5" id="KW-0378">Hydrolase</keyword>
<keyword evidence="2" id="KW-0673">Quorum sensing</keyword>
<keyword evidence="4 8" id="KW-0812">Transmembrane</keyword>
<dbReference type="SMART" id="SM00793">
    <property type="entry name" value="AgrB"/>
    <property type="match status" value="1"/>
</dbReference>
<dbReference type="Pfam" id="PF04647">
    <property type="entry name" value="AgrB"/>
    <property type="match status" value="1"/>
</dbReference>
<dbReference type="EMBL" id="CACRUH010000101">
    <property type="protein sequence ID" value="VYU83768.1"/>
    <property type="molecule type" value="Genomic_DNA"/>
</dbReference>